<feature type="domain" description="Transposase IS116/IS110/IS902 C-terminal" evidence="1">
    <location>
        <begin position="2"/>
        <end position="62"/>
    </location>
</feature>
<evidence type="ECO:0000313" key="2">
    <source>
        <dbReference type="EMBL" id="MFM0006899.1"/>
    </source>
</evidence>
<reference evidence="2 3" key="1">
    <citation type="journal article" date="2024" name="Chem. Sci.">
        <title>Discovery of megapolipeptins by genome mining of a Burkholderiales bacteria collection.</title>
        <authorList>
            <person name="Paulo B.S."/>
            <person name="Recchia M.J.J."/>
            <person name="Lee S."/>
            <person name="Fergusson C.H."/>
            <person name="Romanowski S.B."/>
            <person name="Hernandez A."/>
            <person name="Krull N."/>
            <person name="Liu D.Y."/>
            <person name="Cavanagh H."/>
            <person name="Bos A."/>
            <person name="Gray C.A."/>
            <person name="Murphy B.T."/>
            <person name="Linington R.G."/>
            <person name="Eustaquio A.S."/>
        </authorList>
    </citation>
    <scope>NUCLEOTIDE SEQUENCE [LARGE SCALE GENOMIC DNA]</scope>
    <source>
        <strain evidence="2 3">RL17-350-BIC-A</strain>
    </source>
</reference>
<accession>A0ABW9B3G8</accession>
<evidence type="ECO:0000313" key="3">
    <source>
        <dbReference type="Proteomes" id="UP001629230"/>
    </source>
</evidence>
<name>A0ABW9B3G8_9BURK</name>
<dbReference type="Pfam" id="PF02371">
    <property type="entry name" value="Transposase_20"/>
    <property type="match status" value="1"/>
</dbReference>
<dbReference type="PANTHER" id="PTHR33055">
    <property type="entry name" value="TRANSPOSASE FOR INSERTION SEQUENCE ELEMENT IS1111A"/>
    <property type="match status" value="1"/>
</dbReference>
<organism evidence="2 3">
    <name type="scientific">Paraburkholderia dipogonis</name>
    <dbReference type="NCBI Taxonomy" id="1211383"/>
    <lineage>
        <taxon>Bacteria</taxon>
        <taxon>Pseudomonadati</taxon>
        <taxon>Pseudomonadota</taxon>
        <taxon>Betaproteobacteria</taxon>
        <taxon>Burkholderiales</taxon>
        <taxon>Burkholderiaceae</taxon>
        <taxon>Paraburkholderia</taxon>
    </lineage>
</organism>
<dbReference type="InterPro" id="IPR003346">
    <property type="entry name" value="Transposase_20"/>
</dbReference>
<evidence type="ECO:0000259" key="1">
    <source>
        <dbReference type="Pfam" id="PF02371"/>
    </source>
</evidence>
<dbReference type="PANTHER" id="PTHR33055:SF3">
    <property type="entry name" value="PUTATIVE TRANSPOSASE FOR IS117-RELATED"/>
    <property type="match status" value="1"/>
</dbReference>
<proteinExistence type="predicted"/>
<sequence length="117" mass="12678">MLASEIGDGTQFRCGRDFAASLGLVPRQYSTGGKSNLLGISRRGDSHIRSLLVQCARAYMRFLDRRTGPLAEWARVLASRRHSNVVACAVANKLARIAWAIVARHTSFNAGPVALPA</sequence>
<comment type="caution">
    <text evidence="2">The sequence shown here is derived from an EMBL/GenBank/DDBJ whole genome shotgun (WGS) entry which is preliminary data.</text>
</comment>
<dbReference type="RefSeq" id="WP_408181345.1">
    <property type="nucleotide sequence ID" value="NZ_JAQQEZ010000048.1"/>
</dbReference>
<gene>
    <name evidence="2" type="ORF">PQR57_38785</name>
</gene>
<dbReference type="Proteomes" id="UP001629230">
    <property type="component" value="Unassembled WGS sequence"/>
</dbReference>
<keyword evidence="3" id="KW-1185">Reference proteome</keyword>
<protein>
    <submittedName>
        <fullName evidence="2">Transposase</fullName>
    </submittedName>
</protein>
<dbReference type="InterPro" id="IPR047650">
    <property type="entry name" value="Transpos_IS110"/>
</dbReference>
<dbReference type="EMBL" id="JAQQEZ010000048">
    <property type="protein sequence ID" value="MFM0006899.1"/>
    <property type="molecule type" value="Genomic_DNA"/>
</dbReference>